<dbReference type="AlphaFoldDB" id="A0A0C1IWR7"/>
<evidence type="ECO:0000313" key="4">
    <source>
        <dbReference type="Proteomes" id="UP000031408"/>
    </source>
</evidence>
<dbReference type="NCBIfam" id="TIGR00347">
    <property type="entry name" value="bioD"/>
    <property type="match status" value="1"/>
</dbReference>
<feature type="binding site" evidence="2">
    <location>
        <position position="17"/>
    </location>
    <ligand>
        <name>Mg(2+)</name>
        <dbReference type="ChEBI" id="CHEBI:18420"/>
    </ligand>
</feature>
<keyword evidence="2" id="KW-0460">Magnesium</keyword>
<dbReference type="GO" id="GO:0000287">
    <property type="term" value="F:magnesium ion binding"/>
    <property type="evidence" value="ECO:0007669"/>
    <property type="project" value="UniProtKB-UniRule"/>
</dbReference>
<dbReference type="InterPro" id="IPR004472">
    <property type="entry name" value="DTB_synth_BioD"/>
</dbReference>
<comment type="subunit">
    <text evidence="2">Homodimer.</text>
</comment>
<feature type="binding site" evidence="2">
    <location>
        <position position="44"/>
    </location>
    <ligand>
        <name>Mg(2+)</name>
        <dbReference type="ChEBI" id="CHEBI:18420"/>
    </ligand>
</feature>
<dbReference type="EMBL" id="JSVC01000009">
    <property type="protein sequence ID" value="KIC94934.1"/>
    <property type="molecule type" value="Genomic_DNA"/>
</dbReference>
<dbReference type="CDD" id="cd03109">
    <property type="entry name" value="DTBS"/>
    <property type="match status" value="1"/>
</dbReference>
<feature type="binding site" evidence="2">
    <location>
        <begin position="161"/>
        <end position="162"/>
    </location>
    <ligand>
        <name>ATP</name>
        <dbReference type="ChEBI" id="CHEBI:30616"/>
    </ligand>
</feature>
<gene>
    <name evidence="2" type="primary">bioD</name>
    <name evidence="3" type="ORF">OI18_08515</name>
</gene>
<dbReference type="GO" id="GO:0004141">
    <property type="term" value="F:dethiobiotin synthase activity"/>
    <property type="evidence" value="ECO:0007669"/>
    <property type="project" value="UniProtKB-UniRule"/>
</dbReference>
<comment type="function">
    <text evidence="2">Catalyzes a mechanistically unusual reaction, the ATP-dependent insertion of CO2 between the N7 and N8 nitrogen atoms of 7,8-diaminopelargonic acid (DAPA, also called 7,8-diammoniononanoate) to form a ureido ring.</text>
</comment>
<keyword evidence="2" id="KW-0067">ATP-binding</keyword>
<feature type="binding site" evidence="2">
    <location>
        <position position="44"/>
    </location>
    <ligand>
        <name>ATP</name>
        <dbReference type="ChEBI" id="CHEBI:30616"/>
    </ligand>
</feature>
<comment type="catalytic activity">
    <reaction evidence="2">
        <text>(7R,8S)-7,8-diammoniononanoate + CO2 + ATP = (4R,5S)-dethiobiotin + ADP + phosphate + 3 H(+)</text>
        <dbReference type="Rhea" id="RHEA:15805"/>
        <dbReference type="ChEBI" id="CHEBI:15378"/>
        <dbReference type="ChEBI" id="CHEBI:16526"/>
        <dbReference type="ChEBI" id="CHEBI:30616"/>
        <dbReference type="ChEBI" id="CHEBI:43474"/>
        <dbReference type="ChEBI" id="CHEBI:149469"/>
        <dbReference type="ChEBI" id="CHEBI:149473"/>
        <dbReference type="ChEBI" id="CHEBI:456216"/>
        <dbReference type="EC" id="6.3.3.3"/>
    </reaction>
</comment>
<dbReference type="GO" id="GO:0005829">
    <property type="term" value="C:cytosol"/>
    <property type="evidence" value="ECO:0007669"/>
    <property type="project" value="TreeGrafter"/>
</dbReference>
<dbReference type="Gene3D" id="3.40.50.300">
    <property type="entry name" value="P-loop containing nucleotide triphosphate hydrolases"/>
    <property type="match status" value="1"/>
</dbReference>
<comment type="pathway">
    <text evidence="2">Cofactor biosynthesis; biotin biosynthesis; biotin from 7,8-diaminononanoate: step 1/2.</text>
</comment>
<proteinExistence type="inferred from homology"/>
<organism evidence="3 4">
    <name type="scientific">Flavihumibacter solisilvae</name>
    <dbReference type="NCBI Taxonomy" id="1349421"/>
    <lineage>
        <taxon>Bacteria</taxon>
        <taxon>Pseudomonadati</taxon>
        <taxon>Bacteroidota</taxon>
        <taxon>Chitinophagia</taxon>
        <taxon>Chitinophagales</taxon>
        <taxon>Chitinophagaceae</taxon>
        <taxon>Flavihumibacter</taxon>
    </lineage>
</organism>
<dbReference type="RefSeq" id="WP_039138975.1">
    <property type="nucleotide sequence ID" value="NZ_JSVC01000009.1"/>
</dbReference>
<name>A0A0C1IWR7_9BACT</name>
<feature type="active site" evidence="2">
    <location>
        <position position="33"/>
    </location>
</feature>
<keyword evidence="2" id="KW-0479">Metal-binding</keyword>
<dbReference type="Proteomes" id="UP000031408">
    <property type="component" value="Unassembled WGS sequence"/>
</dbReference>
<dbReference type="UniPathway" id="UPA00078">
    <property type="reaction ID" value="UER00161"/>
</dbReference>
<comment type="cofactor">
    <cofactor evidence="2">
        <name>Mg(2+)</name>
        <dbReference type="ChEBI" id="CHEBI:18420"/>
    </cofactor>
</comment>
<keyword evidence="4" id="KW-1185">Reference proteome</keyword>
<keyword evidence="1 2" id="KW-0093">Biotin biosynthesis</keyword>
<feature type="binding site" evidence="2">
    <location>
        <begin position="101"/>
        <end position="104"/>
    </location>
    <ligand>
        <name>ATP</name>
        <dbReference type="ChEBI" id="CHEBI:30616"/>
    </ligand>
</feature>
<dbReference type="Pfam" id="PF13500">
    <property type="entry name" value="AAA_26"/>
    <property type="match status" value="1"/>
</dbReference>
<evidence type="ECO:0000256" key="1">
    <source>
        <dbReference type="ARBA" id="ARBA00022756"/>
    </source>
</evidence>
<evidence type="ECO:0000256" key="2">
    <source>
        <dbReference type="HAMAP-Rule" id="MF_00336"/>
    </source>
</evidence>
<dbReference type="PANTHER" id="PTHR43210">
    <property type="entry name" value="DETHIOBIOTIN SYNTHETASE"/>
    <property type="match status" value="1"/>
</dbReference>
<keyword evidence="2" id="KW-0436">Ligase</keyword>
<dbReference type="OrthoDB" id="9802097at2"/>
<sequence length="209" mass="22665">MSKPIFITGIGTGIGKTLVSAIVTEALQAHYWKPVQAGFADGTDTGWIKANTSESTVVHPEVYKLAMPASPHIASREEGVEIDIDRIVSNKPQSKCPLVVEGAGGLLVPLNDSQFVADLVIALDAAVILVSRNYLGSINHSLLTAEACRVRGIPVIGWIFNDHFGSYENEIAGWTKLPVLASIPFTDHCDRDFVRDQANKIRSSLTHYI</sequence>
<dbReference type="EC" id="6.3.3.3" evidence="2"/>
<keyword evidence="2" id="KW-0547">Nucleotide-binding</keyword>
<feature type="binding site" evidence="2">
    <location>
        <begin position="13"/>
        <end position="18"/>
    </location>
    <ligand>
        <name>ATP</name>
        <dbReference type="ChEBI" id="CHEBI:30616"/>
    </ligand>
</feature>
<dbReference type="InterPro" id="IPR027417">
    <property type="entry name" value="P-loop_NTPase"/>
</dbReference>
<dbReference type="PIRSF" id="PIRSF006755">
    <property type="entry name" value="DTB_synth"/>
    <property type="match status" value="1"/>
</dbReference>
<dbReference type="STRING" id="1349421.OI18_08515"/>
<dbReference type="GO" id="GO:0005524">
    <property type="term" value="F:ATP binding"/>
    <property type="evidence" value="ECO:0007669"/>
    <property type="project" value="UniProtKB-UniRule"/>
</dbReference>
<feature type="binding site" evidence="2">
    <location>
        <position position="101"/>
    </location>
    <ligand>
        <name>Mg(2+)</name>
        <dbReference type="ChEBI" id="CHEBI:18420"/>
    </ligand>
</feature>
<reference evidence="3 4" key="1">
    <citation type="submission" date="2014-11" db="EMBL/GenBank/DDBJ databases">
        <title>Genome sequence of Flavihumibacter solisilvae 3-3.</title>
        <authorList>
            <person name="Zhou G."/>
            <person name="Li M."/>
            <person name="Wang G."/>
        </authorList>
    </citation>
    <scope>NUCLEOTIDE SEQUENCE [LARGE SCALE GENOMIC DNA]</scope>
    <source>
        <strain evidence="3 4">3-3</strain>
    </source>
</reference>
<feature type="binding site" evidence="2">
    <location>
        <begin position="184"/>
        <end position="186"/>
    </location>
    <ligand>
        <name>ATP</name>
        <dbReference type="ChEBI" id="CHEBI:30616"/>
    </ligand>
</feature>
<dbReference type="HAMAP" id="MF_00336">
    <property type="entry name" value="BioD"/>
    <property type="match status" value="1"/>
</dbReference>
<comment type="caution">
    <text evidence="3">The sequence shown here is derived from an EMBL/GenBank/DDBJ whole genome shotgun (WGS) entry which is preliminary data.</text>
</comment>
<accession>A0A0C1IWR7</accession>
<comment type="similarity">
    <text evidence="2">Belongs to the dethiobiotin synthetase family.</text>
</comment>
<dbReference type="PANTHER" id="PTHR43210:SF5">
    <property type="entry name" value="DETHIOBIOTIN SYNTHETASE"/>
    <property type="match status" value="1"/>
</dbReference>
<dbReference type="GO" id="GO:0009102">
    <property type="term" value="P:biotin biosynthetic process"/>
    <property type="evidence" value="ECO:0007669"/>
    <property type="project" value="UniProtKB-UniRule"/>
</dbReference>
<keyword evidence="2" id="KW-0963">Cytoplasm</keyword>
<protein>
    <recommendedName>
        <fullName evidence="2">ATP-dependent dethiobiotin synthetase BioD</fullName>
        <ecNumber evidence="2">6.3.3.3</ecNumber>
    </recommendedName>
    <alternativeName>
        <fullName evidence="2">DTB synthetase</fullName>
        <shortName evidence="2">DTBS</shortName>
    </alternativeName>
    <alternativeName>
        <fullName evidence="2">Dethiobiotin synthase</fullName>
    </alternativeName>
</protein>
<dbReference type="SUPFAM" id="SSF52540">
    <property type="entry name" value="P-loop containing nucleoside triphosphate hydrolases"/>
    <property type="match status" value="1"/>
</dbReference>
<comment type="caution">
    <text evidence="2">Lacks conserved residue(s) required for the propagation of feature annotation.</text>
</comment>
<comment type="subcellular location">
    <subcellularLocation>
        <location evidence="2">Cytoplasm</location>
    </subcellularLocation>
</comment>
<evidence type="ECO:0000313" key="3">
    <source>
        <dbReference type="EMBL" id="KIC94934.1"/>
    </source>
</evidence>